<organism evidence="2 3">
    <name type="scientific">Folsomia candida</name>
    <name type="common">Springtail</name>
    <dbReference type="NCBI Taxonomy" id="158441"/>
    <lineage>
        <taxon>Eukaryota</taxon>
        <taxon>Metazoa</taxon>
        <taxon>Ecdysozoa</taxon>
        <taxon>Arthropoda</taxon>
        <taxon>Hexapoda</taxon>
        <taxon>Collembola</taxon>
        <taxon>Entomobryomorpha</taxon>
        <taxon>Isotomoidea</taxon>
        <taxon>Isotomidae</taxon>
        <taxon>Proisotominae</taxon>
        <taxon>Folsomia</taxon>
    </lineage>
</organism>
<accession>A0A226D9E6</accession>
<gene>
    <name evidence="2" type="ORF">Fcan01_23778</name>
</gene>
<feature type="transmembrane region" description="Helical" evidence="1">
    <location>
        <begin position="217"/>
        <end position="236"/>
    </location>
</feature>
<dbReference type="EMBL" id="LNIX01000029">
    <property type="protein sequence ID" value="OXA41474.1"/>
    <property type="molecule type" value="Genomic_DNA"/>
</dbReference>
<sequence length="260" mass="29452">MDLQNFSEPNLINSRAEPAAGNSHIKFKYANCCKIIVKFEMLTAFAHVLTAISVFKNDETSRKALIAKIETEVDLFIKNLTLNMNKTGVLGTDSFRTIAGKDLEKIGYTSTTTGEFFSARQLLRELRGLPCSEQLATCVQDLIFSIYIFLTALIVPAGYFMFTRTFFLRPEVSSYTQLRHGMFSCILFGTLHLLILLTAASINVTDHIFDSTYNRKPSAYFILVNVVGIFPGFHLAKEIWIWVKKRGRNNIELLNLNELI</sequence>
<feature type="transmembrane region" description="Helical" evidence="1">
    <location>
        <begin position="183"/>
        <end position="205"/>
    </location>
</feature>
<keyword evidence="1" id="KW-0472">Membrane</keyword>
<dbReference type="AlphaFoldDB" id="A0A226D9E6"/>
<keyword evidence="1" id="KW-0812">Transmembrane</keyword>
<name>A0A226D9E6_FOLCA</name>
<proteinExistence type="predicted"/>
<comment type="caution">
    <text evidence="2">The sequence shown here is derived from an EMBL/GenBank/DDBJ whole genome shotgun (WGS) entry which is preliminary data.</text>
</comment>
<feature type="transmembrane region" description="Helical" evidence="1">
    <location>
        <begin position="142"/>
        <end position="162"/>
    </location>
</feature>
<reference evidence="2 3" key="1">
    <citation type="submission" date="2015-12" db="EMBL/GenBank/DDBJ databases">
        <title>The genome of Folsomia candida.</title>
        <authorList>
            <person name="Faddeeva A."/>
            <person name="Derks M.F."/>
            <person name="Anvar Y."/>
            <person name="Smit S."/>
            <person name="Van Straalen N."/>
            <person name="Roelofs D."/>
        </authorList>
    </citation>
    <scope>NUCLEOTIDE SEQUENCE [LARGE SCALE GENOMIC DNA]</scope>
    <source>
        <strain evidence="2 3">VU population</strain>
        <tissue evidence="2">Whole body</tissue>
    </source>
</reference>
<evidence type="ECO:0000256" key="1">
    <source>
        <dbReference type="SAM" id="Phobius"/>
    </source>
</evidence>
<keyword evidence="1" id="KW-1133">Transmembrane helix</keyword>
<protein>
    <submittedName>
        <fullName evidence="2">Uncharacterized protein</fullName>
    </submittedName>
</protein>
<keyword evidence="3" id="KW-1185">Reference proteome</keyword>
<evidence type="ECO:0000313" key="3">
    <source>
        <dbReference type="Proteomes" id="UP000198287"/>
    </source>
</evidence>
<evidence type="ECO:0000313" key="2">
    <source>
        <dbReference type="EMBL" id="OXA41474.1"/>
    </source>
</evidence>
<dbReference type="Proteomes" id="UP000198287">
    <property type="component" value="Unassembled WGS sequence"/>
</dbReference>